<evidence type="ECO:0000313" key="6">
    <source>
        <dbReference type="Proteomes" id="UP000064967"/>
    </source>
</evidence>
<dbReference type="SMART" id="SM00028">
    <property type="entry name" value="TPR"/>
    <property type="match status" value="7"/>
</dbReference>
<evidence type="ECO:0000256" key="4">
    <source>
        <dbReference type="SAM" id="MobiDB-lite"/>
    </source>
</evidence>
<sequence>MSTTNGTASKETSNGEGARSRARVRPIIGLVPIVALARSTGKIAEEAQLRARMELARVFGDQKEERSCTRALAERLASRNVEVDTAIELARSALSRADDATFRHALAGWLEGLGEPGLAASELRKLVDPADPKTAAPLLLRIGVLHARAGDAAGALDTLAEAASLNESDALALELLGSVAGWSDEPPETAVGGSPAPLPDRAPARASAEAYVRAARRRADAGDPEGELEDLLRAFELDPSSSLASAALALVLTARDRPHAADEILRRHAAALVANGATADAATVHEQRRATSAARGDLAHALGAALDEGLDGTFSTPGADSIDDLFMRAGAFESLALRLQMRAESLSGRDAARRWAEIGRLLSGPLAAPERAVEAYARSVAADASDTDALHALKSLALRMGATDWVTEALVRGALGEDAYGASPEPSSRQAALRALVSHADENGDATLAAWAQTELAHLDPTDERARELATRVSDVVSRRLDEIAAIQRRMEISEPGSRNELLLEACRAMRSVPSASRDLAKTLTELSRTHITDDGAFLEALRVCERALVFDVASRLCRERMSVGTPAPRVHIAIVTMLRRAGQISVASDVARSLFDACTPWAYAVAWITAAAAGDRATRARAIAAAAPLCGPAFVSVLASIAAEELSAIGDHAAARKTAEQAVRANSSDPRALCVLASLVSASEGRVAATALEHAIASAGPSSEMCARLAQTWEQLEESDQALALTRRLVALRPGDQDVVDVLVNRVSRVGSAEAIADVVAWLAPQPQPSRATADRIAPALEALGTRDPARAVAVSHRVLDVLGPRHARLRTAIDAVAEATDNHALHAKLRERWLAAGASASERGPLLLALAKDYAACRDVDHELSAYVRAARIGTDLIPVRERLAALSDVEMSPDAKIAWLQARAELANDEGCKGDAATAFRELGGALWDMADDRPRAVQSWLRAAQLDPKRGYATLRRDLSTFADEQYAADCLMELVERESDRSRSGIIANEAARAALAVGAFPRALALARTALERHPGHAEALETAEKACGGIGRVQEMSPLYDQAARGSRGRFGRRAAHHRAARYFEAAGIPMLALKHAAQAFIAVPSEGTTLGLLSRTADRAQRRSVAVRTVEHVADLARNQGIRAAWLLHAVNLAARDLEGTRQRFDLLLKSAVLSPAPTTISMLAVAARELMSLAPDDADAIALRLERASDSLAKGLEGPDGARLALSFAEMALDLFNDATWAWRSLERANDADADVDEYAHLVKHAGHLARAENAAEALARVMASCEKPYANVGHALLRLLGSIAHGLGDSARRARALVGAAEKDQDDDMIVAEADEAVTAHGDQALIERFSKKVGVFRRSEALRAIATKLSEAGEHAAAVIKLERANEIAPNELKAAIATELGQELSRSGRGEEAILRELNAPGIAPVDRARRWADLAKIREDRGDLSGATDASLQAATDEPNADRWAAVERLAEASMREHIRVEALQNLVKYVDDDARLAVRKRLARVEGARGSLAAAEAVWREVWAADPADVEADVAIEALLVARASYDELADHLARRAERLSRDPAAKETRRAVRLRRAAILEQRLSRLDEAAEELENLLAESPGNASALRWLADLRERLGQPPKVIAVLDKLVEITEDVTERHAFELRRVRALVASGELERAKSTVRTLLTEAPTSASVLEARVEIARASHDAAELGKALSELARVSPEEARARSEMLVEAAQAAARTGDNETSLARAREAAQLAPDVASTQLFARGLEYRLRGKGTREDAEATVAALVPIASEPSLEPEDIALCGFLLAEAEDVVSPGKGEVVLRDCLTRVGPHALVALGLAERAAASGRHVEAFRFYVDAVFGNLLGLRRSGAVALAAADAAERAGDGAALSRFLEEAAKDAESQVAALQRLAQIAAATNDTGAQKTVLRKLAGLKEGAARADVLAQLARVLFDSTNPAERVEADRTLREAIVIAPEPQSSEFREELDAFRSRQPATMPPERRSSVRIAVPELPAPPPVLLASAPDDGVSSIRHAPLGAPGVPWGDEPRSEEAKAPPTDSAAAAAPSPGSTSSTSSTPSDARVVEARRMLAEGAVAEAERLLSEAVRDGSLEAADALEAIVAKDPTRSAALLKVRRQAVELEPGNMARLLALRDAAKADQNLNYARAIDHVIRAFDVGAGPLPPPPLGAQSAQPGILTLLTRHSREPAGEAFGVLWEGAPSLFSKTPQAYNMSGFDRVMPGPMSPLSRLYEVSLRLLEPPRSALFYSRAKEKDVPGLTVALLPTPSAILSGDAREDSPQLRWVLGAAIASSLPENTLPLGLPAAEASAVFDVLVSAFGPPGKTIAREHARLAETLWQTLAPRAQRRLKELLTDGEIPPFELVLERARQSGRRLGMFLTGDFGQAARAVVAEHPSFNVAELERPGGLARICSSLPALADLYRLALRPEYADARWAVPNPASSTRYSTGRIPLV</sequence>
<dbReference type="InterPro" id="IPR051012">
    <property type="entry name" value="CellSynth/LPSAsmb/PSIAsmb"/>
</dbReference>
<dbReference type="Pfam" id="PF14559">
    <property type="entry name" value="TPR_19"/>
    <property type="match status" value="1"/>
</dbReference>
<reference evidence="5 6" key="1">
    <citation type="submission" date="2015-08" db="EMBL/GenBank/DDBJ databases">
        <authorList>
            <person name="Babu N.S."/>
            <person name="Beckwith C.J."/>
            <person name="Beseler K.G."/>
            <person name="Brison A."/>
            <person name="Carone J.V."/>
            <person name="Caskin T.P."/>
            <person name="Diamond M."/>
            <person name="Durham M.E."/>
            <person name="Foxe J.M."/>
            <person name="Go M."/>
            <person name="Henderson B.A."/>
            <person name="Jones I.B."/>
            <person name="McGettigan J.A."/>
            <person name="Micheletti S.J."/>
            <person name="Nasrallah M.E."/>
            <person name="Ortiz D."/>
            <person name="Piller C.R."/>
            <person name="Privatt S.R."/>
            <person name="Schneider S.L."/>
            <person name="Sharp S."/>
            <person name="Smith T.C."/>
            <person name="Stanton J.D."/>
            <person name="Ullery H.E."/>
            <person name="Wilson R.J."/>
            <person name="Serrano M.G."/>
            <person name="Buck G."/>
            <person name="Lee V."/>
            <person name="Wang Y."/>
            <person name="Carvalho R."/>
            <person name="Voegtly L."/>
            <person name="Shi R."/>
            <person name="Duckworth R."/>
            <person name="Johnson A."/>
            <person name="Loviza R."/>
            <person name="Walstead R."/>
            <person name="Shah Z."/>
            <person name="Kiflezghi M."/>
            <person name="Wade K."/>
            <person name="Ball S.L."/>
            <person name="Bradley K.W."/>
            <person name="Asai D.J."/>
            <person name="Bowman C.A."/>
            <person name="Russell D.A."/>
            <person name="Pope W.H."/>
            <person name="Jacobs-Sera D."/>
            <person name="Hendrix R.W."/>
            <person name="Hatfull G.F."/>
        </authorList>
    </citation>
    <scope>NUCLEOTIDE SEQUENCE [LARGE SCALE GENOMIC DNA]</scope>
    <source>
        <strain evidence="5 6">DSM 27648</strain>
    </source>
</reference>
<name>A0A0K1QB10_9BACT</name>
<keyword evidence="5" id="KW-0540">Nuclease</keyword>
<dbReference type="GO" id="GO:0004527">
    <property type="term" value="F:exonuclease activity"/>
    <property type="evidence" value="ECO:0007669"/>
    <property type="project" value="UniProtKB-KW"/>
</dbReference>
<feature type="region of interest" description="Disordered" evidence="4">
    <location>
        <begin position="1965"/>
        <end position="1993"/>
    </location>
</feature>
<dbReference type="InterPro" id="IPR011990">
    <property type="entry name" value="TPR-like_helical_dom_sf"/>
</dbReference>
<feature type="coiled-coil region" evidence="3">
    <location>
        <begin position="1878"/>
        <end position="1905"/>
    </location>
</feature>
<dbReference type="OrthoDB" id="5476267at2"/>
<dbReference type="KEGG" id="llu:AKJ09_09639"/>
<keyword evidence="3" id="KW-0175">Coiled coil</keyword>
<dbReference type="Gene3D" id="1.25.40.10">
    <property type="entry name" value="Tetratricopeptide repeat domain"/>
    <property type="match status" value="5"/>
</dbReference>
<protein>
    <submittedName>
        <fullName evidence="5">Exonuclease SbcC</fullName>
    </submittedName>
</protein>
<dbReference type="PANTHER" id="PTHR45586:SF1">
    <property type="entry name" value="LIPOPOLYSACCHARIDE ASSEMBLY PROTEIN B"/>
    <property type="match status" value="1"/>
</dbReference>
<feature type="region of interest" description="Disordered" evidence="4">
    <location>
        <begin position="1"/>
        <end position="20"/>
    </location>
</feature>
<dbReference type="RefSeq" id="WP_146653820.1">
    <property type="nucleotide sequence ID" value="NZ_CP012333.1"/>
</dbReference>
<accession>A0A0K1QB10</accession>
<gene>
    <name evidence="5" type="ORF">AKJ09_09639</name>
</gene>
<keyword evidence="5" id="KW-0269">Exonuclease</keyword>
<dbReference type="InterPro" id="IPR019734">
    <property type="entry name" value="TPR_rpt"/>
</dbReference>
<evidence type="ECO:0000256" key="2">
    <source>
        <dbReference type="ARBA" id="ARBA00022803"/>
    </source>
</evidence>
<evidence type="ECO:0000256" key="1">
    <source>
        <dbReference type="ARBA" id="ARBA00022737"/>
    </source>
</evidence>
<dbReference type="EMBL" id="CP012333">
    <property type="protein sequence ID" value="AKV02976.1"/>
    <property type="molecule type" value="Genomic_DNA"/>
</dbReference>
<evidence type="ECO:0000313" key="5">
    <source>
        <dbReference type="EMBL" id="AKV02976.1"/>
    </source>
</evidence>
<feature type="compositionally biased region" description="Basic and acidic residues" evidence="4">
    <location>
        <begin position="1968"/>
        <end position="1977"/>
    </location>
</feature>
<feature type="compositionally biased region" description="Polar residues" evidence="4">
    <location>
        <begin position="1"/>
        <end position="15"/>
    </location>
</feature>
<feature type="region of interest" description="Disordered" evidence="4">
    <location>
        <begin position="2005"/>
        <end position="2067"/>
    </location>
</feature>
<dbReference type="Proteomes" id="UP000064967">
    <property type="component" value="Chromosome"/>
</dbReference>
<keyword evidence="2" id="KW-0802">TPR repeat</keyword>
<proteinExistence type="predicted"/>
<dbReference type="PANTHER" id="PTHR45586">
    <property type="entry name" value="TPR REPEAT-CONTAINING PROTEIN PA4667"/>
    <property type="match status" value="1"/>
</dbReference>
<organism evidence="5 6">
    <name type="scientific">Labilithrix luteola</name>
    <dbReference type="NCBI Taxonomy" id="1391654"/>
    <lineage>
        <taxon>Bacteria</taxon>
        <taxon>Pseudomonadati</taxon>
        <taxon>Myxococcota</taxon>
        <taxon>Polyangia</taxon>
        <taxon>Polyangiales</taxon>
        <taxon>Labilitrichaceae</taxon>
        <taxon>Labilithrix</taxon>
    </lineage>
</organism>
<keyword evidence="1" id="KW-0677">Repeat</keyword>
<evidence type="ECO:0000256" key="3">
    <source>
        <dbReference type="SAM" id="Coils"/>
    </source>
</evidence>
<dbReference type="STRING" id="1391654.AKJ09_09639"/>
<dbReference type="SUPFAM" id="SSF48452">
    <property type="entry name" value="TPR-like"/>
    <property type="match status" value="3"/>
</dbReference>
<keyword evidence="6" id="KW-1185">Reference proteome</keyword>
<feature type="compositionally biased region" description="Low complexity" evidence="4">
    <location>
        <begin position="2041"/>
        <end position="2067"/>
    </location>
</feature>
<keyword evidence="5" id="KW-0378">Hydrolase</keyword>